<dbReference type="GO" id="GO:0030288">
    <property type="term" value="C:outer membrane-bounded periplasmic space"/>
    <property type="evidence" value="ECO:0007669"/>
    <property type="project" value="TreeGrafter"/>
</dbReference>
<dbReference type="KEGG" id="euz:DVS28_a2941"/>
<sequence>MRARARGVLTALLVMACVWSTGISPASADPTPATTGQDAAALAGGWLARQITASGSPRGTNTATDVRPAGWAVLGMLAGGVGETAAGRATAAISSAMTDRPLDEVDTGELAMAIVVGVARSAPLVVGPDDLDLVAALQARTQSSGVDEGLIGSSSLLQEPVTTHSLGLLALRAAGVQATEAQQRWLIEQQCPSGGWPLYRSAPARSTGTCELLVPDMSFTALAAQAAAAAGIEVPFDVEPFLRASSSPTGGFAPAPGLSPTPVATAQGISAHRALLGSEPDETWAGTAGTPQQVLLAEQLGCGWHGEDRGAVPDRMLDTAGDVTQPSADEPGVAGPVEDVAAAALAWAGMLLPAVPGGPRVGDPFPDCPVATSRAAGSDRVATAVALSTEAFPDGAPAAVVATAAGYADALAATALAGRLGGPVLLTPPADLPTVVVDELTRLGVEEVVLMGGPAALARRVEATAATVETVETVRRIAGETRFQTAAAAAEEVGGNRAFLARGAGPADRAPWADALAVGAWAATQGIPVLLTEADVLPEETAAALDGRAEVILVGGTAAVSEAVAQHASSHADAIRRIGGGSRLATSAMVFVAARADGVDVDRVAMATSADYPDALAAGPAVAALGGSLLLVDPSAGMANPDTANALLDVDFVVDDLLAVGGVVGLPARVLADAAVLVREGTDG</sequence>
<feature type="chain" id="PRO_5016996763" evidence="1">
    <location>
        <begin position="29"/>
        <end position="684"/>
    </location>
</feature>
<dbReference type="AlphaFoldDB" id="A0A346XZH3"/>
<protein>
    <submittedName>
        <fullName evidence="2">Gamma-glutamyltranspeptidase</fullName>
    </submittedName>
</protein>
<name>A0A346XZH3_9ACTN</name>
<accession>A0A346XZH3</accession>
<dbReference type="RefSeq" id="WP_164710554.1">
    <property type="nucleotide sequence ID" value="NZ_CP031165.1"/>
</dbReference>
<evidence type="ECO:0000256" key="1">
    <source>
        <dbReference type="SAM" id="SignalP"/>
    </source>
</evidence>
<dbReference type="InterPro" id="IPR051922">
    <property type="entry name" value="Bact_Sporulation_Assoc"/>
</dbReference>
<keyword evidence="3" id="KW-1185">Reference proteome</keyword>
<dbReference type="PROSITE" id="PS51257">
    <property type="entry name" value="PROKAR_LIPOPROTEIN"/>
    <property type="match status" value="1"/>
</dbReference>
<keyword evidence="1" id="KW-0732">Signal</keyword>
<dbReference type="Gene3D" id="3.40.50.12090">
    <property type="match status" value="1"/>
</dbReference>
<dbReference type="PANTHER" id="PTHR30032:SF4">
    <property type="entry name" value="AMIDASE ENHANCER"/>
    <property type="match status" value="1"/>
</dbReference>
<feature type="signal peptide" evidence="1">
    <location>
        <begin position="1"/>
        <end position="28"/>
    </location>
</feature>
<dbReference type="EMBL" id="CP031165">
    <property type="protein sequence ID" value="AXV07620.1"/>
    <property type="molecule type" value="Genomic_DNA"/>
</dbReference>
<evidence type="ECO:0000313" key="2">
    <source>
        <dbReference type="EMBL" id="AXV07620.1"/>
    </source>
</evidence>
<dbReference type="InterPro" id="IPR007253">
    <property type="entry name" value="Cell_wall-bd_2"/>
</dbReference>
<evidence type="ECO:0000313" key="3">
    <source>
        <dbReference type="Proteomes" id="UP000264006"/>
    </source>
</evidence>
<proteinExistence type="predicted"/>
<gene>
    <name evidence="2" type="ORF">DVS28_a2941</name>
</gene>
<dbReference type="Pfam" id="PF04122">
    <property type="entry name" value="CW_binding_2"/>
    <property type="match status" value="3"/>
</dbReference>
<dbReference type="InterPro" id="IPR008930">
    <property type="entry name" value="Terpenoid_cyclase/PrenylTrfase"/>
</dbReference>
<dbReference type="PANTHER" id="PTHR30032">
    <property type="entry name" value="N-ACETYLMURAMOYL-L-ALANINE AMIDASE-RELATED"/>
    <property type="match status" value="1"/>
</dbReference>
<dbReference type="Proteomes" id="UP000264006">
    <property type="component" value="Chromosome"/>
</dbReference>
<dbReference type="SUPFAM" id="SSF48239">
    <property type="entry name" value="Terpenoid cyclases/Protein prenyltransferases"/>
    <property type="match status" value="1"/>
</dbReference>
<reference evidence="2 3" key="1">
    <citation type="submission" date="2018-09" db="EMBL/GenBank/DDBJ databases">
        <title>Complete genome sequence of Euzebya sp. DY32-46 isolated from seawater of Pacific Ocean.</title>
        <authorList>
            <person name="Xu L."/>
            <person name="Wu Y.-H."/>
            <person name="Xu X.-W."/>
        </authorList>
    </citation>
    <scope>NUCLEOTIDE SEQUENCE [LARGE SCALE GENOMIC DNA]</scope>
    <source>
        <strain evidence="2 3">DY32-46</strain>
    </source>
</reference>
<organism evidence="2 3">
    <name type="scientific">Euzebya pacifica</name>
    <dbReference type="NCBI Taxonomy" id="1608957"/>
    <lineage>
        <taxon>Bacteria</taxon>
        <taxon>Bacillati</taxon>
        <taxon>Actinomycetota</taxon>
        <taxon>Nitriliruptoria</taxon>
        <taxon>Euzebyales</taxon>
    </lineage>
</organism>
<dbReference type="Gene3D" id="1.50.10.20">
    <property type="match status" value="1"/>
</dbReference>